<protein>
    <submittedName>
        <fullName evidence="2">Uncharacterized protein</fullName>
    </submittedName>
</protein>
<feature type="region of interest" description="Disordered" evidence="1">
    <location>
        <begin position="1"/>
        <end position="27"/>
    </location>
</feature>
<accession>A0AAE8SUV3</accession>
<comment type="caution">
    <text evidence="2">The sequence shown here is derived from an EMBL/GenBank/DDBJ whole genome shotgun (WGS) entry which is preliminary data.</text>
</comment>
<dbReference type="AlphaFoldDB" id="A0AAE8SUV3"/>
<evidence type="ECO:0000313" key="2">
    <source>
        <dbReference type="EMBL" id="SPO02085.1"/>
    </source>
</evidence>
<sequence>MDKRASTPGLSSSSLTRPPATPDKVLDLWCKPPSPPFPTISEHTFSHALLNANDTGVYSGVVAPNKGAGSTDASNTQASFHCSILGTSNDDLISWDTNLTGAYPYASQKEMVDRGG</sequence>
<evidence type="ECO:0000313" key="3">
    <source>
        <dbReference type="Proteomes" id="UP001187682"/>
    </source>
</evidence>
<dbReference type="Proteomes" id="UP001187682">
    <property type="component" value="Unassembled WGS sequence"/>
</dbReference>
<name>A0AAE8SUV3_9PEZI</name>
<organism evidence="2 3">
    <name type="scientific">Cephalotrichum gorgonifer</name>
    <dbReference type="NCBI Taxonomy" id="2041049"/>
    <lineage>
        <taxon>Eukaryota</taxon>
        <taxon>Fungi</taxon>
        <taxon>Dikarya</taxon>
        <taxon>Ascomycota</taxon>
        <taxon>Pezizomycotina</taxon>
        <taxon>Sordariomycetes</taxon>
        <taxon>Hypocreomycetidae</taxon>
        <taxon>Microascales</taxon>
        <taxon>Microascaceae</taxon>
        <taxon>Cephalotrichum</taxon>
    </lineage>
</organism>
<evidence type="ECO:0000256" key="1">
    <source>
        <dbReference type="SAM" id="MobiDB-lite"/>
    </source>
</evidence>
<keyword evidence="3" id="KW-1185">Reference proteome</keyword>
<reference evidence="2" key="1">
    <citation type="submission" date="2018-03" db="EMBL/GenBank/DDBJ databases">
        <authorList>
            <person name="Guldener U."/>
        </authorList>
    </citation>
    <scope>NUCLEOTIDE SEQUENCE</scope>
</reference>
<gene>
    <name evidence="2" type="ORF">DNG_04758</name>
</gene>
<dbReference type="EMBL" id="ONZQ02000006">
    <property type="protein sequence ID" value="SPO02085.1"/>
    <property type="molecule type" value="Genomic_DNA"/>
</dbReference>
<proteinExistence type="predicted"/>